<dbReference type="STRING" id="71717.A0A4Y7TX62"/>
<evidence type="ECO:0000313" key="9">
    <source>
        <dbReference type="Proteomes" id="UP000298030"/>
    </source>
</evidence>
<evidence type="ECO:0000313" key="8">
    <source>
        <dbReference type="EMBL" id="TEB38554.1"/>
    </source>
</evidence>
<protein>
    <submittedName>
        <fullName evidence="8">Clavaminate synthase-like protein</fullName>
    </submittedName>
</protein>
<evidence type="ECO:0000256" key="4">
    <source>
        <dbReference type="ARBA" id="ARBA00022964"/>
    </source>
</evidence>
<reference evidence="8 9" key="1">
    <citation type="journal article" date="2019" name="Nat. Ecol. Evol.">
        <title>Megaphylogeny resolves global patterns of mushroom evolution.</title>
        <authorList>
            <person name="Varga T."/>
            <person name="Krizsan K."/>
            <person name="Foldi C."/>
            <person name="Dima B."/>
            <person name="Sanchez-Garcia M."/>
            <person name="Sanchez-Ramirez S."/>
            <person name="Szollosi G.J."/>
            <person name="Szarkandi J.G."/>
            <person name="Papp V."/>
            <person name="Albert L."/>
            <person name="Andreopoulos W."/>
            <person name="Angelini C."/>
            <person name="Antonin V."/>
            <person name="Barry K.W."/>
            <person name="Bougher N.L."/>
            <person name="Buchanan P."/>
            <person name="Buyck B."/>
            <person name="Bense V."/>
            <person name="Catcheside P."/>
            <person name="Chovatia M."/>
            <person name="Cooper J."/>
            <person name="Damon W."/>
            <person name="Desjardin D."/>
            <person name="Finy P."/>
            <person name="Geml J."/>
            <person name="Haridas S."/>
            <person name="Hughes K."/>
            <person name="Justo A."/>
            <person name="Karasinski D."/>
            <person name="Kautmanova I."/>
            <person name="Kiss B."/>
            <person name="Kocsube S."/>
            <person name="Kotiranta H."/>
            <person name="LaButti K.M."/>
            <person name="Lechner B.E."/>
            <person name="Liimatainen K."/>
            <person name="Lipzen A."/>
            <person name="Lukacs Z."/>
            <person name="Mihaltcheva S."/>
            <person name="Morgado L.N."/>
            <person name="Niskanen T."/>
            <person name="Noordeloos M.E."/>
            <person name="Ohm R.A."/>
            <person name="Ortiz-Santana B."/>
            <person name="Ovrebo C."/>
            <person name="Racz N."/>
            <person name="Riley R."/>
            <person name="Savchenko A."/>
            <person name="Shiryaev A."/>
            <person name="Soop K."/>
            <person name="Spirin V."/>
            <person name="Szebenyi C."/>
            <person name="Tomsovsky M."/>
            <person name="Tulloss R.E."/>
            <person name="Uehling J."/>
            <person name="Grigoriev I.V."/>
            <person name="Vagvolgyi C."/>
            <person name="Papp T."/>
            <person name="Martin F.M."/>
            <person name="Miettinen O."/>
            <person name="Hibbett D.S."/>
            <person name="Nagy L.G."/>
        </authorList>
    </citation>
    <scope>NUCLEOTIDE SEQUENCE [LARGE SCALE GENOMIC DNA]</scope>
    <source>
        <strain evidence="8 9">FP101781</strain>
    </source>
</reference>
<keyword evidence="4" id="KW-0223">Dioxygenase</keyword>
<dbReference type="GO" id="GO:0051213">
    <property type="term" value="F:dioxygenase activity"/>
    <property type="evidence" value="ECO:0007669"/>
    <property type="project" value="UniProtKB-KW"/>
</dbReference>
<evidence type="ECO:0000256" key="5">
    <source>
        <dbReference type="ARBA" id="ARBA00023002"/>
    </source>
</evidence>
<keyword evidence="3" id="KW-0479">Metal-binding</keyword>
<evidence type="ECO:0000256" key="2">
    <source>
        <dbReference type="ARBA" id="ARBA00005896"/>
    </source>
</evidence>
<gene>
    <name evidence="8" type="ORF">FA13DRAFT_1760867</name>
</gene>
<accession>A0A4Y7TX62</accession>
<evidence type="ECO:0000256" key="6">
    <source>
        <dbReference type="ARBA" id="ARBA00023004"/>
    </source>
</evidence>
<evidence type="ECO:0000256" key="1">
    <source>
        <dbReference type="ARBA" id="ARBA00001954"/>
    </source>
</evidence>
<dbReference type="InterPro" id="IPR042098">
    <property type="entry name" value="TauD-like_sf"/>
</dbReference>
<comment type="similarity">
    <text evidence="2">Belongs to the TfdA dioxygenase family.</text>
</comment>
<dbReference type="Proteomes" id="UP000298030">
    <property type="component" value="Unassembled WGS sequence"/>
</dbReference>
<dbReference type="AlphaFoldDB" id="A0A4Y7TX62"/>
<evidence type="ECO:0000259" key="7">
    <source>
        <dbReference type="Pfam" id="PF02668"/>
    </source>
</evidence>
<dbReference type="GO" id="GO:0046872">
    <property type="term" value="F:metal ion binding"/>
    <property type="evidence" value="ECO:0007669"/>
    <property type="project" value="UniProtKB-KW"/>
</dbReference>
<proteinExistence type="inferred from homology"/>
<keyword evidence="6" id="KW-0408">Iron</keyword>
<dbReference type="SUPFAM" id="SSF51197">
    <property type="entry name" value="Clavaminate synthase-like"/>
    <property type="match status" value="1"/>
</dbReference>
<organism evidence="8 9">
    <name type="scientific">Coprinellus micaceus</name>
    <name type="common">Glistening ink-cap mushroom</name>
    <name type="synonym">Coprinus micaceus</name>
    <dbReference type="NCBI Taxonomy" id="71717"/>
    <lineage>
        <taxon>Eukaryota</taxon>
        <taxon>Fungi</taxon>
        <taxon>Dikarya</taxon>
        <taxon>Basidiomycota</taxon>
        <taxon>Agaricomycotina</taxon>
        <taxon>Agaricomycetes</taxon>
        <taxon>Agaricomycetidae</taxon>
        <taxon>Agaricales</taxon>
        <taxon>Agaricineae</taxon>
        <taxon>Psathyrellaceae</taxon>
        <taxon>Coprinellus</taxon>
    </lineage>
</organism>
<sequence length="411" mass="46909">MSTRVTLDLDPIPFPPSLNPTHFQQFGREVKGIHPRDLVKNLFIFQMIEKALYEHDLLLFRNVDLTPEEQYSLVKPFDSSAEQYGHGNDHEKSTKTILHSYLNTLPRVPQVQVIGHGTVYNHEGIPALTLKHGHHKTFHKTMIPSEDEEKFGATRFFRWHMDAALYKFDPPKVTALYGLRVPEGPPQVVRYDDGSGDELPVPLGTTAFISGKVMFDILPRKWKSFAVRARARYAPHPFEWIQGARAVSTGFGIVSEGLETPFEQLSEWEAEKRKTYPFLWKNPVTGSLHLQVHPMTITDIFVDPLPPSMVAEVQALYPEGGHINDLQDIRKILSEMQRPGIAPQLVYPHPWKEKDLVLFHNRGLVHSVVGLFKEDQIRLFHQCNLASSDAPRGPDQVDLEAWCGRDREQVP</sequence>
<feature type="domain" description="TauD/TfdA-like" evidence="7">
    <location>
        <begin position="26"/>
        <end position="383"/>
    </location>
</feature>
<dbReference type="Pfam" id="PF02668">
    <property type="entry name" value="TauD"/>
    <property type="match status" value="1"/>
</dbReference>
<keyword evidence="9" id="KW-1185">Reference proteome</keyword>
<comment type="cofactor">
    <cofactor evidence="1">
        <name>Fe(2+)</name>
        <dbReference type="ChEBI" id="CHEBI:29033"/>
    </cofactor>
</comment>
<dbReference type="PANTHER" id="PTHR43779:SF2">
    <property type="entry name" value="ALPHA-KETOGLUTARATE-DEPENDENT XANTHINE DIOXYGENASE XAN1"/>
    <property type="match status" value="1"/>
</dbReference>
<dbReference type="InterPro" id="IPR051178">
    <property type="entry name" value="TfdA_dioxygenase"/>
</dbReference>
<comment type="caution">
    <text evidence="8">The sequence shown here is derived from an EMBL/GenBank/DDBJ whole genome shotgun (WGS) entry which is preliminary data.</text>
</comment>
<dbReference type="InterPro" id="IPR003819">
    <property type="entry name" value="TauD/TfdA-like"/>
</dbReference>
<name>A0A4Y7TX62_COPMI</name>
<keyword evidence="5" id="KW-0560">Oxidoreductase</keyword>
<dbReference type="OrthoDB" id="93019at2759"/>
<dbReference type="EMBL" id="QPFP01000002">
    <property type="protein sequence ID" value="TEB38554.1"/>
    <property type="molecule type" value="Genomic_DNA"/>
</dbReference>
<dbReference type="PANTHER" id="PTHR43779">
    <property type="entry name" value="DIOXYGENASE RV0097-RELATED"/>
    <property type="match status" value="1"/>
</dbReference>
<evidence type="ECO:0000256" key="3">
    <source>
        <dbReference type="ARBA" id="ARBA00022723"/>
    </source>
</evidence>
<dbReference type="Gene3D" id="3.60.130.10">
    <property type="entry name" value="Clavaminate synthase-like"/>
    <property type="match status" value="1"/>
</dbReference>